<dbReference type="PANTHER" id="PTHR43857">
    <property type="entry name" value="BLR7761 PROTEIN"/>
    <property type="match status" value="1"/>
</dbReference>
<proteinExistence type="predicted"/>
<dbReference type="EMBL" id="VGLS01000521">
    <property type="protein sequence ID" value="MBM3225243.1"/>
    <property type="molecule type" value="Genomic_DNA"/>
</dbReference>
<dbReference type="Proteomes" id="UP000712673">
    <property type="component" value="Unassembled WGS sequence"/>
</dbReference>
<dbReference type="PANTHER" id="PTHR43857:SF1">
    <property type="entry name" value="YJGH FAMILY PROTEIN"/>
    <property type="match status" value="1"/>
</dbReference>
<protein>
    <submittedName>
        <fullName evidence="1">RidA family protein</fullName>
    </submittedName>
</protein>
<dbReference type="InterPro" id="IPR035959">
    <property type="entry name" value="RutC-like_sf"/>
</dbReference>
<gene>
    <name evidence="1" type="ORF">FJZ47_15775</name>
</gene>
<sequence>MPAKQRKSSPHVPEPPPQTWSNCLVVGNQVFVAGMTARTGTTVVGGASMYEQSKAIFAKIKHLVEAAGGCMDDIVKVNIFVTDITQREEVWRARRECFTGDFPVSTLVEVRALATPELFVEIEAVAILGAAQS</sequence>
<evidence type="ECO:0000313" key="2">
    <source>
        <dbReference type="Proteomes" id="UP000712673"/>
    </source>
</evidence>
<reference evidence="1" key="1">
    <citation type="submission" date="2019-03" db="EMBL/GenBank/DDBJ databases">
        <title>Lake Tanganyika Metagenome-Assembled Genomes (MAGs).</title>
        <authorList>
            <person name="Tran P."/>
        </authorList>
    </citation>
    <scope>NUCLEOTIDE SEQUENCE</scope>
    <source>
        <strain evidence="1">K_DeepCast_65m_m2_066</strain>
    </source>
</reference>
<evidence type="ECO:0000313" key="1">
    <source>
        <dbReference type="EMBL" id="MBM3225243.1"/>
    </source>
</evidence>
<comment type="caution">
    <text evidence="1">The sequence shown here is derived from an EMBL/GenBank/DDBJ whole genome shotgun (WGS) entry which is preliminary data.</text>
</comment>
<accession>A0A937W1P1</accession>
<dbReference type="Pfam" id="PF01042">
    <property type="entry name" value="Ribonuc_L-PSP"/>
    <property type="match status" value="1"/>
</dbReference>
<dbReference type="Gene3D" id="3.30.1330.40">
    <property type="entry name" value="RutC-like"/>
    <property type="match status" value="1"/>
</dbReference>
<organism evidence="1 2">
    <name type="scientific">Tectimicrobiota bacterium</name>
    <dbReference type="NCBI Taxonomy" id="2528274"/>
    <lineage>
        <taxon>Bacteria</taxon>
        <taxon>Pseudomonadati</taxon>
        <taxon>Nitrospinota/Tectimicrobiota group</taxon>
        <taxon>Candidatus Tectimicrobiota</taxon>
    </lineage>
</organism>
<dbReference type="SUPFAM" id="SSF55298">
    <property type="entry name" value="YjgF-like"/>
    <property type="match status" value="1"/>
</dbReference>
<dbReference type="AlphaFoldDB" id="A0A937W1P1"/>
<name>A0A937W1P1_UNCTE</name>
<dbReference type="InterPro" id="IPR006175">
    <property type="entry name" value="YjgF/YER057c/UK114"/>
</dbReference>